<keyword evidence="1" id="KW-0812">Transmembrane</keyword>
<organism evidence="2 3">
    <name type="scientific">Mycena pura</name>
    <dbReference type="NCBI Taxonomy" id="153505"/>
    <lineage>
        <taxon>Eukaryota</taxon>
        <taxon>Fungi</taxon>
        <taxon>Dikarya</taxon>
        <taxon>Basidiomycota</taxon>
        <taxon>Agaricomycotina</taxon>
        <taxon>Agaricomycetes</taxon>
        <taxon>Agaricomycetidae</taxon>
        <taxon>Agaricales</taxon>
        <taxon>Marasmiineae</taxon>
        <taxon>Mycenaceae</taxon>
        <taxon>Mycena</taxon>
    </lineage>
</organism>
<evidence type="ECO:0000313" key="3">
    <source>
        <dbReference type="Proteomes" id="UP001219525"/>
    </source>
</evidence>
<keyword evidence="1" id="KW-1133">Transmembrane helix</keyword>
<accession>A0AAD7E0T7</accession>
<feature type="transmembrane region" description="Helical" evidence="1">
    <location>
        <begin position="116"/>
        <end position="139"/>
    </location>
</feature>
<dbReference type="PANTHER" id="PTHR40465:SF1">
    <property type="entry name" value="DUF6534 DOMAIN-CONTAINING PROTEIN"/>
    <property type="match status" value="1"/>
</dbReference>
<dbReference type="EMBL" id="JARJCW010000006">
    <property type="protein sequence ID" value="KAJ7223129.1"/>
    <property type="molecule type" value="Genomic_DNA"/>
</dbReference>
<evidence type="ECO:0000313" key="2">
    <source>
        <dbReference type="EMBL" id="KAJ7223129.1"/>
    </source>
</evidence>
<name>A0AAD7E0T7_9AGAR</name>
<feature type="transmembrane region" description="Helical" evidence="1">
    <location>
        <begin position="12"/>
        <end position="34"/>
    </location>
</feature>
<gene>
    <name evidence="2" type="ORF">GGX14DRAFT_557703</name>
</gene>
<keyword evidence="3" id="KW-1185">Reference proteome</keyword>
<reference evidence="2" key="1">
    <citation type="submission" date="2023-03" db="EMBL/GenBank/DDBJ databases">
        <title>Massive genome expansion in bonnet fungi (Mycena s.s.) driven by repeated elements and novel gene families across ecological guilds.</title>
        <authorList>
            <consortium name="Lawrence Berkeley National Laboratory"/>
            <person name="Harder C.B."/>
            <person name="Miyauchi S."/>
            <person name="Viragh M."/>
            <person name="Kuo A."/>
            <person name="Thoen E."/>
            <person name="Andreopoulos B."/>
            <person name="Lu D."/>
            <person name="Skrede I."/>
            <person name="Drula E."/>
            <person name="Henrissat B."/>
            <person name="Morin E."/>
            <person name="Kohler A."/>
            <person name="Barry K."/>
            <person name="LaButti K."/>
            <person name="Morin E."/>
            <person name="Salamov A."/>
            <person name="Lipzen A."/>
            <person name="Mereny Z."/>
            <person name="Hegedus B."/>
            <person name="Baldrian P."/>
            <person name="Stursova M."/>
            <person name="Weitz H."/>
            <person name="Taylor A."/>
            <person name="Grigoriev I.V."/>
            <person name="Nagy L.G."/>
            <person name="Martin F."/>
            <person name="Kauserud H."/>
        </authorList>
    </citation>
    <scope>NUCLEOTIDE SEQUENCE</scope>
    <source>
        <strain evidence="2">9144</strain>
    </source>
</reference>
<comment type="caution">
    <text evidence="2">The sequence shown here is derived from an EMBL/GenBank/DDBJ whole genome shotgun (WGS) entry which is preliminary data.</text>
</comment>
<protein>
    <submittedName>
        <fullName evidence="2">Uncharacterized protein</fullName>
    </submittedName>
</protein>
<proteinExistence type="predicted"/>
<dbReference type="AlphaFoldDB" id="A0AAD7E0T7"/>
<evidence type="ECO:0000256" key="1">
    <source>
        <dbReference type="SAM" id="Phobius"/>
    </source>
</evidence>
<feature type="transmembrane region" description="Helical" evidence="1">
    <location>
        <begin position="191"/>
        <end position="211"/>
    </location>
</feature>
<feature type="transmembrane region" description="Helical" evidence="1">
    <location>
        <begin position="159"/>
        <end position="179"/>
    </location>
</feature>
<feature type="transmembrane region" description="Helical" evidence="1">
    <location>
        <begin position="46"/>
        <end position="67"/>
    </location>
</feature>
<dbReference type="Proteomes" id="UP001219525">
    <property type="component" value="Unassembled WGS sequence"/>
</dbReference>
<sequence>MLSELDLTLGALLVGVLISSTLWGITTVQAYVYATTPNKDPWWTKSLVYIVWVLESLHTVFAWRYIYRLTVTFYGIPSALGEADWSLTISSTFDGLIGTIVQMFFAYRIRMFSQSWLITSISWSGSVLGLVGTLGITVLSSTRTVAEFGANYGWLVEGLLSVLLAVDVINTAALSYYLNKGRTGFKSTDVVLERLVMWTIALWIGISLFYAKLYSNSFLAILNSRSVIRQGLHVTHQQSDNFTSKSFVAGQARSGVQITVMQANDVNNYEMGRTKWQPDF</sequence>
<dbReference type="PANTHER" id="PTHR40465">
    <property type="entry name" value="CHROMOSOME 1, WHOLE GENOME SHOTGUN SEQUENCE"/>
    <property type="match status" value="1"/>
</dbReference>
<feature type="transmembrane region" description="Helical" evidence="1">
    <location>
        <begin position="87"/>
        <end position="109"/>
    </location>
</feature>
<keyword evidence="1" id="KW-0472">Membrane</keyword>